<dbReference type="OrthoDB" id="9810080at2"/>
<dbReference type="PROSITE" id="PS50404">
    <property type="entry name" value="GST_NTER"/>
    <property type="match status" value="1"/>
</dbReference>
<dbReference type="InterPro" id="IPR040079">
    <property type="entry name" value="Glutathione_S-Trfase"/>
</dbReference>
<keyword evidence="6" id="KW-1185">Reference proteome</keyword>
<dbReference type="SFLD" id="SFLDS00019">
    <property type="entry name" value="Glutathione_Transferase_(cytos"/>
    <property type="match status" value="1"/>
</dbReference>
<dbReference type="Pfam" id="PF02798">
    <property type="entry name" value="GST_N"/>
    <property type="match status" value="1"/>
</dbReference>
<dbReference type="CDD" id="cd03047">
    <property type="entry name" value="GST_N_2"/>
    <property type="match status" value="1"/>
</dbReference>
<dbReference type="SUPFAM" id="SSF52833">
    <property type="entry name" value="Thioredoxin-like"/>
    <property type="match status" value="1"/>
</dbReference>
<organism evidence="5 6">
    <name type="scientific">Devosia epidermidihirudinis</name>
    <dbReference type="NCBI Taxonomy" id="1293439"/>
    <lineage>
        <taxon>Bacteria</taxon>
        <taxon>Pseudomonadati</taxon>
        <taxon>Pseudomonadota</taxon>
        <taxon>Alphaproteobacteria</taxon>
        <taxon>Hyphomicrobiales</taxon>
        <taxon>Devosiaceae</taxon>
        <taxon>Devosia</taxon>
    </lineage>
</organism>
<comment type="caution">
    <text evidence="5">The sequence shown here is derived from an EMBL/GenBank/DDBJ whole genome shotgun (WGS) entry which is preliminary data.</text>
</comment>
<feature type="domain" description="GST C-terminal" evidence="4">
    <location>
        <begin position="86"/>
        <end position="207"/>
    </location>
</feature>
<dbReference type="Gene3D" id="3.40.30.10">
    <property type="entry name" value="Glutaredoxin"/>
    <property type="match status" value="1"/>
</dbReference>
<evidence type="ECO:0000259" key="4">
    <source>
        <dbReference type="PROSITE" id="PS50405"/>
    </source>
</evidence>
<dbReference type="PANTHER" id="PTHR44051">
    <property type="entry name" value="GLUTATHIONE S-TRANSFERASE-RELATED"/>
    <property type="match status" value="1"/>
</dbReference>
<dbReference type="InterPro" id="IPR036249">
    <property type="entry name" value="Thioredoxin-like_sf"/>
</dbReference>
<name>A0A0F5QIR7_9HYPH</name>
<proteinExistence type="inferred from homology"/>
<dbReference type="Pfam" id="PF13410">
    <property type="entry name" value="GST_C_2"/>
    <property type="match status" value="1"/>
</dbReference>
<dbReference type="Gene3D" id="1.20.1050.10">
    <property type="match status" value="1"/>
</dbReference>
<dbReference type="InterPro" id="IPR010987">
    <property type="entry name" value="Glutathione-S-Trfase_C-like"/>
</dbReference>
<protein>
    <submittedName>
        <fullName evidence="5">Glutathione S-transferase</fullName>
    </submittedName>
</protein>
<gene>
    <name evidence="5" type="ORF">WH87_01615</name>
</gene>
<dbReference type="GO" id="GO:0016740">
    <property type="term" value="F:transferase activity"/>
    <property type="evidence" value="ECO:0007669"/>
    <property type="project" value="UniProtKB-KW"/>
</dbReference>
<dbReference type="PROSITE" id="PS50405">
    <property type="entry name" value="GST_CTER"/>
    <property type="match status" value="1"/>
</dbReference>
<keyword evidence="2 5" id="KW-0808">Transferase</keyword>
<reference evidence="5 6" key="1">
    <citation type="submission" date="2015-03" db="EMBL/GenBank/DDBJ databases">
        <authorList>
            <person name="Lepp D."/>
            <person name="Hassan Y.I."/>
            <person name="Li X.-Z."/>
            <person name="Zhou T."/>
        </authorList>
    </citation>
    <scope>NUCLEOTIDE SEQUENCE [LARGE SCALE GENOMIC DNA]</scope>
    <source>
        <strain evidence="5 6">E84</strain>
    </source>
</reference>
<dbReference type="STRING" id="1293439.WH87_01615"/>
<dbReference type="RefSeq" id="WP_046140108.1">
    <property type="nucleotide sequence ID" value="NZ_LANJ01000004.1"/>
</dbReference>
<dbReference type="AlphaFoldDB" id="A0A0F5QIR7"/>
<dbReference type="EMBL" id="LANJ01000004">
    <property type="protein sequence ID" value="KKC40892.1"/>
    <property type="molecule type" value="Genomic_DNA"/>
</dbReference>
<dbReference type="SFLD" id="SFLDG00358">
    <property type="entry name" value="Main_(cytGST)"/>
    <property type="match status" value="1"/>
</dbReference>
<evidence type="ECO:0000259" key="3">
    <source>
        <dbReference type="PROSITE" id="PS50404"/>
    </source>
</evidence>
<evidence type="ECO:0000256" key="1">
    <source>
        <dbReference type="ARBA" id="ARBA00007409"/>
    </source>
</evidence>
<accession>A0A0F5QIR7</accession>
<dbReference type="PANTHER" id="PTHR44051:SF19">
    <property type="entry name" value="DISULFIDE-BOND OXIDOREDUCTASE YFCG"/>
    <property type="match status" value="1"/>
</dbReference>
<dbReference type="SFLD" id="SFLDG01150">
    <property type="entry name" value="Main.1:_Beta-like"/>
    <property type="match status" value="1"/>
</dbReference>
<evidence type="ECO:0000256" key="2">
    <source>
        <dbReference type="ARBA" id="ARBA00022679"/>
    </source>
</evidence>
<evidence type="ECO:0000313" key="5">
    <source>
        <dbReference type="EMBL" id="KKC40892.1"/>
    </source>
</evidence>
<dbReference type="FunFam" id="3.40.30.10:FF:000039">
    <property type="entry name" value="Glutathione S-transferase domain"/>
    <property type="match status" value="1"/>
</dbReference>
<dbReference type="InterPro" id="IPR036282">
    <property type="entry name" value="Glutathione-S-Trfase_C_sf"/>
</dbReference>
<dbReference type="PATRIC" id="fig|1293439.3.peg.2688"/>
<feature type="domain" description="GST N-terminal" evidence="3">
    <location>
        <begin position="1"/>
        <end position="81"/>
    </location>
</feature>
<dbReference type="SUPFAM" id="SSF47616">
    <property type="entry name" value="GST C-terminal domain-like"/>
    <property type="match status" value="1"/>
</dbReference>
<dbReference type="InterPro" id="IPR004045">
    <property type="entry name" value="Glutathione_S-Trfase_N"/>
</dbReference>
<sequence length="207" mass="23308">MMRVLGRVTSINVRKVLWGLGELGLAYERDDWGLPLRDPNVPEFLALNPNGQVPVLLDGDFVLWESNAILNYLADKDGSGHLLPADPQLRARAQQWLGWQSSELGPSWSYAVQAMIRKTPGYDDPARIGDAMTKWTGKMEILEGHLEQGEAFVAGDQFTIADIALGLSVHRWFSMPLERKAFPVVGDYYERLKQRPEGARWMTTQTP</sequence>
<evidence type="ECO:0000313" key="6">
    <source>
        <dbReference type="Proteomes" id="UP000033411"/>
    </source>
</evidence>
<comment type="similarity">
    <text evidence="1">Belongs to the GST superfamily.</text>
</comment>
<dbReference type="Proteomes" id="UP000033411">
    <property type="component" value="Unassembled WGS sequence"/>
</dbReference>